<feature type="region of interest" description="Disordered" evidence="6">
    <location>
        <begin position="452"/>
        <end position="501"/>
    </location>
</feature>
<evidence type="ECO:0000256" key="6">
    <source>
        <dbReference type="SAM" id="MobiDB-lite"/>
    </source>
</evidence>
<dbReference type="PROSITE" id="PS00107">
    <property type="entry name" value="PROTEIN_KINASE_ATP"/>
    <property type="match status" value="1"/>
</dbReference>
<name>A0ABN3WN18_9ACTN</name>
<organism evidence="9 10">
    <name type="scientific">Streptomyces enissocaesilis</name>
    <dbReference type="NCBI Taxonomy" id="332589"/>
    <lineage>
        <taxon>Bacteria</taxon>
        <taxon>Bacillati</taxon>
        <taxon>Actinomycetota</taxon>
        <taxon>Actinomycetes</taxon>
        <taxon>Kitasatosporales</taxon>
        <taxon>Streptomycetaceae</taxon>
        <taxon>Streptomyces</taxon>
        <taxon>Streptomyces rochei group</taxon>
    </lineage>
</organism>
<dbReference type="InterPro" id="IPR000719">
    <property type="entry name" value="Prot_kinase_dom"/>
</dbReference>
<keyword evidence="10" id="KW-1185">Reference proteome</keyword>
<feature type="compositionally biased region" description="Pro residues" evidence="6">
    <location>
        <begin position="370"/>
        <end position="402"/>
    </location>
</feature>
<feature type="region of interest" description="Disordered" evidence="6">
    <location>
        <begin position="301"/>
        <end position="426"/>
    </location>
</feature>
<feature type="transmembrane region" description="Helical" evidence="7">
    <location>
        <begin position="428"/>
        <end position="451"/>
    </location>
</feature>
<proteinExistence type="predicted"/>
<feature type="compositionally biased region" description="Pro residues" evidence="6">
    <location>
        <begin position="415"/>
        <end position="424"/>
    </location>
</feature>
<gene>
    <name evidence="9" type="ORF">GCM10010446_02190</name>
</gene>
<keyword evidence="7" id="KW-0812">Transmembrane</keyword>
<evidence type="ECO:0000256" key="2">
    <source>
        <dbReference type="ARBA" id="ARBA00022741"/>
    </source>
</evidence>
<dbReference type="SUPFAM" id="SSF56112">
    <property type="entry name" value="Protein kinase-like (PK-like)"/>
    <property type="match status" value="1"/>
</dbReference>
<dbReference type="InterPro" id="IPR017441">
    <property type="entry name" value="Protein_kinase_ATP_BS"/>
</dbReference>
<evidence type="ECO:0000256" key="1">
    <source>
        <dbReference type="ARBA" id="ARBA00022679"/>
    </source>
</evidence>
<evidence type="ECO:0000256" key="3">
    <source>
        <dbReference type="ARBA" id="ARBA00022777"/>
    </source>
</evidence>
<dbReference type="SMART" id="SM00220">
    <property type="entry name" value="S_TKc"/>
    <property type="match status" value="1"/>
</dbReference>
<dbReference type="Gene3D" id="3.30.200.20">
    <property type="entry name" value="Phosphorylase Kinase, domain 1"/>
    <property type="match status" value="1"/>
</dbReference>
<dbReference type="CDD" id="cd14014">
    <property type="entry name" value="STKc_PknB_like"/>
    <property type="match status" value="1"/>
</dbReference>
<keyword evidence="3" id="KW-0418">Kinase</keyword>
<evidence type="ECO:0000313" key="9">
    <source>
        <dbReference type="EMBL" id="GAA2921737.1"/>
    </source>
</evidence>
<protein>
    <recommendedName>
        <fullName evidence="8">Protein kinase domain-containing protein</fullName>
    </recommendedName>
</protein>
<feature type="compositionally biased region" description="Pro residues" evidence="6">
    <location>
        <begin position="481"/>
        <end position="491"/>
    </location>
</feature>
<evidence type="ECO:0000256" key="7">
    <source>
        <dbReference type="SAM" id="Phobius"/>
    </source>
</evidence>
<dbReference type="PROSITE" id="PS00108">
    <property type="entry name" value="PROTEIN_KINASE_ST"/>
    <property type="match status" value="1"/>
</dbReference>
<keyword evidence="1" id="KW-0808">Transferase</keyword>
<sequence length="615" mass="63952">MEKLGPKDPQRIGAYRLLARLGAGGMGQVYLARSDRGRTVAVKLVRRELAEQEEFRARFRQEVAAARRVGGQWTAPVLDADTEAAIPWVATGYVAGPDLQTVVSGDTAGHGPLPERSVHILGAGLAHALRDIHAAGLIHRDLKPSNILITIDGPRVIDFGIARALETTTTTLALTRVGALVGSPGFMAPEQVRGEPITPACDIFCLGSVLAYAATGRLPFGTADSGVHALMYRIATEPPALDQVPEGLQDLVRACLHKDPTARPALTDILERTRGGSGNEPWLPAALVAHLGRHAAQLLDVEDPADPGPPGVPGLADHGAGRGRAGALPAGRRTQPPRTDRHPGRPAPEQTPRHGTGPGVPAPHAMPTVATPPTPYAQPQPHHTPPQPPPHPAPPPPHPTPPGGYGYPAPQYAYQPPPPEPPPRSGRATAALIAVALVVALGAGGSVYAFMNPGSEEQHTSHQDTRTENPSPSAQSEKTPAPSPTSSPSPSPSAQDGSIPAGYLGTWISGLDNEAGHNTRRLVIRQGKAGDPVLSLTADGPAEGGGTYHCVFEADLAADPGDGSPLRIGPSRVTTGEPMSSCTPGAATEVTLLSDGRLRRVNTAGGESLTYTRSD</sequence>
<dbReference type="PANTHER" id="PTHR43289:SF34">
    <property type="entry name" value="SERINE_THREONINE-PROTEIN KINASE YBDM-RELATED"/>
    <property type="match status" value="1"/>
</dbReference>
<feature type="domain" description="Protein kinase" evidence="8">
    <location>
        <begin position="15"/>
        <end position="283"/>
    </location>
</feature>
<dbReference type="EMBL" id="BAAAUD010000005">
    <property type="protein sequence ID" value="GAA2921737.1"/>
    <property type="molecule type" value="Genomic_DNA"/>
</dbReference>
<feature type="compositionally biased region" description="Basic and acidic residues" evidence="6">
    <location>
        <begin position="456"/>
        <end position="467"/>
    </location>
</feature>
<evidence type="ECO:0000313" key="10">
    <source>
        <dbReference type="Proteomes" id="UP001500403"/>
    </source>
</evidence>
<dbReference type="PROSITE" id="PS50011">
    <property type="entry name" value="PROTEIN_KINASE_DOM"/>
    <property type="match status" value="1"/>
</dbReference>
<reference evidence="9 10" key="1">
    <citation type="journal article" date="2019" name="Int. J. Syst. Evol. Microbiol.">
        <title>The Global Catalogue of Microorganisms (GCM) 10K type strain sequencing project: providing services to taxonomists for standard genome sequencing and annotation.</title>
        <authorList>
            <consortium name="The Broad Institute Genomics Platform"/>
            <consortium name="The Broad Institute Genome Sequencing Center for Infectious Disease"/>
            <person name="Wu L."/>
            <person name="Ma J."/>
        </authorList>
    </citation>
    <scope>NUCLEOTIDE SEQUENCE [LARGE SCALE GENOMIC DNA]</scope>
    <source>
        <strain evidence="9 10">JCM 9088</strain>
    </source>
</reference>
<dbReference type="InterPro" id="IPR011009">
    <property type="entry name" value="Kinase-like_dom_sf"/>
</dbReference>
<evidence type="ECO:0000259" key="8">
    <source>
        <dbReference type="PROSITE" id="PS50011"/>
    </source>
</evidence>
<feature type="compositionally biased region" description="Polar residues" evidence="6">
    <location>
        <begin position="468"/>
        <end position="478"/>
    </location>
</feature>
<keyword evidence="4 5" id="KW-0067">ATP-binding</keyword>
<feature type="binding site" evidence="5">
    <location>
        <position position="43"/>
    </location>
    <ligand>
        <name>ATP</name>
        <dbReference type="ChEBI" id="CHEBI:30616"/>
    </ligand>
</feature>
<dbReference type="PANTHER" id="PTHR43289">
    <property type="entry name" value="MITOGEN-ACTIVATED PROTEIN KINASE KINASE KINASE 20-RELATED"/>
    <property type="match status" value="1"/>
</dbReference>
<dbReference type="Gene3D" id="1.10.510.10">
    <property type="entry name" value="Transferase(Phosphotransferase) domain 1"/>
    <property type="match status" value="1"/>
</dbReference>
<dbReference type="InterPro" id="IPR008271">
    <property type="entry name" value="Ser/Thr_kinase_AS"/>
</dbReference>
<keyword evidence="2 5" id="KW-0547">Nucleotide-binding</keyword>
<dbReference type="Pfam" id="PF00069">
    <property type="entry name" value="Pkinase"/>
    <property type="match status" value="1"/>
</dbReference>
<accession>A0ABN3WN18</accession>
<dbReference type="RefSeq" id="WP_344489081.1">
    <property type="nucleotide sequence ID" value="NZ_BAAAUD010000005.1"/>
</dbReference>
<comment type="caution">
    <text evidence="9">The sequence shown here is derived from an EMBL/GenBank/DDBJ whole genome shotgun (WGS) entry which is preliminary data.</text>
</comment>
<evidence type="ECO:0000256" key="5">
    <source>
        <dbReference type="PROSITE-ProRule" id="PRU10141"/>
    </source>
</evidence>
<evidence type="ECO:0000256" key="4">
    <source>
        <dbReference type="ARBA" id="ARBA00022840"/>
    </source>
</evidence>
<keyword evidence="7" id="KW-1133">Transmembrane helix</keyword>
<dbReference type="Proteomes" id="UP001500403">
    <property type="component" value="Unassembled WGS sequence"/>
</dbReference>
<keyword evidence="7" id="KW-0472">Membrane</keyword>